<accession>A0A183IF00</accession>
<reference evidence="6" key="1">
    <citation type="submission" date="2016-06" db="UniProtKB">
        <authorList>
            <consortium name="WormBaseParasite"/>
        </authorList>
    </citation>
    <scope>IDENTIFICATION</scope>
</reference>
<name>A0A183IF00_9BILA</name>
<proteinExistence type="predicted"/>
<keyword evidence="1" id="KW-0812">Transmembrane</keyword>
<gene>
    <name evidence="4" type="ORF">SBAD_LOCUS2194</name>
</gene>
<evidence type="ECO:0000256" key="2">
    <source>
        <dbReference type="SAM" id="SignalP"/>
    </source>
</evidence>
<feature type="domain" description="C2" evidence="3">
    <location>
        <begin position="25"/>
        <end position="137"/>
    </location>
</feature>
<dbReference type="Proteomes" id="UP000270296">
    <property type="component" value="Unassembled WGS sequence"/>
</dbReference>
<evidence type="ECO:0000313" key="5">
    <source>
        <dbReference type="Proteomes" id="UP000270296"/>
    </source>
</evidence>
<feature type="signal peptide" evidence="2">
    <location>
        <begin position="1"/>
        <end position="22"/>
    </location>
</feature>
<sequence length="248" mass="28124">MIAELGAVLMAAAVLFSGRSTCNRIRIRVVWLDINEMCLVHTCKEAKFRFAITDDEVERSISWPLNTVAEDAEINFLNRHSMFNFTMDITGIDLMYGFQRLCDSIFERQVTFQLDRHKGITLHGRCFNTTVIISYENADHPDHNALNNRSDFANDSYVATFSAISATGTVPVWTLMAVAGLTALLMAAINLLVCCLCCRKNRKHDKVVKCTSEAHKRGHDHRHGGRPEQSYYKSQMLLCDGRHVEVHK</sequence>
<keyword evidence="2" id="KW-0732">Signal</keyword>
<organism evidence="6">
    <name type="scientific">Soboliphyme baturini</name>
    <dbReference type="NCBI Taxonomy" id="241478"/>
    <lineage>
        <taxon>Eukaryota</taxon>
        <taxon>Metazoa</taxon>
        <taxon>Ecdysozoa</taxon>
        <taxon>Nematoda</taxon>
        <taxon>Enoplea</taxon>
        <taxon>Dorylaimia</taxon>
        <taxon>Dioctophymatida</taxon>
        <taxon>Dioctophymatoidea</taxon>
        <taxon>Soboliphymatidae</taxon>
        <taxon>Soboliphyme</taxon>
    </lineage>
</organism>
<feature type="chain" id="PRO_5043139925" evidence="2">
    <location>
        <begin position="23"/>
        <end position="248"/>
    </location>
</feature>
<feature type="transmembrane region" description="Helical" evidence="1">
    <location>
        <begin position="172"/>
        <end position="198"/>
    </location>
</feature>
<dbReference type="EMBL" id="UZAM01007124">
    <property type="protein sequence ID" value="VDO96860.1"/>
    <property type="molecule type" value="Genomic_DNA"/>
</dbReference>
<dbReference type="AlphaFoldDB" id="A0A183IF00"/>
<evidence type="ECO:0000256" key="1">
    <source>
        <dbReference type="SAM" id="Phobius"/>
    </source>
</evidence>
<dbReference type="OrthoDB" id="5862752at2759"/>
<evidence type="ECO:0000259" key="3">
    <source>
        <dbReference type="Pfam" id="PF25330"/>
    </source>
</evidence>
<dbReference type="InterPro" id="IPR057569">
    <property type="entry name" value="C2_nem"/>
</dbReference>
<evidence type="ECO:0000313" key="4">
    <source>
        <dbReference type="EMBL" id="VDO96860.1"/>
    </source>
</evidence>
<keyword evidence="1" id="KW-1133">Transmembrane helix</keyword>
<protein>
    <submittedName>
        <fullName evidence="6">Envelope glycoprotein L</fullName>
    </submittedName>
</protein>
<evidence type="ECO:0000313" key="6">
    <source>
        <dbReference type="WBParaSite" id="SBAD_0000229701-mRNA-1"/>
    </source>
</evidence>
<dbReference type="Pfam" id="PF25330">
    <property type="entry name" value="C2_nem"/>
    <property type="match status" value="1"/>
</dbReference>
<keyword evidence="5" id="KW-1185">Reference proteome</keyword>
<dbReference type="WBParaSite" id="SBAD_0000229701-mRNA-1">
    <property type="protein sequence ID" value="SBAD_0000229701-mRNA-1"/>
    <property type="gene ID" value="SBAD_0000229701"/>
</dbReference>
<keyword evidence="1" id="KW-0472">Membrane</keyword>
<reference evidence="4 5" key="2">
    <citation type="submission" date="2018-11" db="EMBL/GenBank/DDBJ databases">
        <authorList>
            <consortium name="Pathogen Informatics"/>
        </authorList>
    </citation>
    <scope>NUCLEOTIDE SEQUENCE [LARGE SCALE GENOMIC DNA]</scope>
</reference>